<keyword evidence="5" id="KW-1185">Reference proteome</keyword>
<evidence type="ECO:0000256" key="1">
    <source>
        <dbReference type="SAM" id="MobiDB-lite"/>
    </source>
</evidence>
<dbReference type="EMBL" id="JARRAF010000034">
    <property type="protein sequence ID" value="MDK2126257.1"/>
    <property type="molecule type" value="Genomic_DNA"/>
</dbReference>
<dbReference type="NCBIfam" id="NF041494">
    <property type="entry name" value="MobH"/>
    <property type="match status" value="1"/>
</dbReference>
<protein>
    <submittedName>
        <fullName evidence="4">MobH family relaxase</fullName>
    </submittedName>
</protein>
<dbReference type="InterPro" id="IPR011093">
    <property type="entry name" value="TraI_2_C"/>
</dbReference>
<dbReference type="InterPro" id="IPR011119">
    <property type="entry name" value="Unchr_helicase_relaxase_TraI"/>
</dbReference>
<evidence type="ECO:0000313" key="4">
    <source>
        <dbReference type="EMBL" id="MDK2126257.1"/>
    </source>
</evidence>
<accession>A0ABT7E1R4</accession>
<sequence>MLQRLLTKLRPAPAQEMAKTPPALPQPRGEQLPILSFEQLVARHGLQGSINSIRQVLGFADINWQSDALPLLCGVAEYVQQLPASESHHHAQPGGLLIHLFEVCQQALKIAAGKELPPGISPEERLPIRHRWNFAVMVVALLHDVGKPVSDLRVSWFGKDPQHGQVWNALTTSLTDIKGASHYLVRFPPSAERCYDAHSKLGILLYQRLLRDETRAWLAEESRLMATLLPALSGDADPASNVLMAIVSQADQWSVKHNLEAGSRVRFASAQSTPLIERLMLALRSLLAEGELPLNKPGAAGWVVDGQVYLVAKRIADEVRGWLQRQENPLPVPADNERLFDAWQDYQALFPNPANGRAIWRIAVQDGEFAANLTVIVFPVSALWSSGGARPASFAGRLRVIEGEATSIPSPAEAAVTPTRPAAAMTPPANAAPSLRAATTDWGFEEEAGPPEDSGPPDDGPDGGLLSAETVQTVTCQSAIQPSESVSVLFESEPKGMDWSVGDDCLPPVTEQRHVSRNLPKQPLPPMAPATLAAQDPGGGVSLSKKEWAMRLLAWVQAGVSDGSLSFNVTGARIHFVEEGMLLISPVIFRDFAESLPTEDQPPVPAGKKLEQVLQRACCDSKLFVPRLLVLPNGKVDPQWIHPYVTNTGQLLHAMLFGKPSQLFNPVPQPNPHLVRQITATAA</sequence>
<evidence type="ECO:0000259" key="3">
    <source>
        <dbReference type="Pfam" id="PF07515"/>
    </source>
</evidence>
<comment type="caution">
    <text evidence="4">The sequence shown here is derived from an EMBL/GenBank/DDBJ whole genome shotgun (WGS) entry which is preliminary data.</text>
</comment>
<dbReference type="SUPFAM" id="SSF46785">
    <property type="entry name" value="Winged helix' DNA-binding domain"/>
    <property type="match status" value="1"/>
</dbReference>
<feature type="compositionally biased region" description="Low complexity" evidence="1">
    <location>
        <begin position="411"/>
        <end position="433"/>
    </location>
</feature>
<dbReference type="RefSeq" id="WP_284102578.1">
    <property type="nucleotide sequence ID" value="NZ_JARRAF010000034.1"/>
</dbReference>
<organism evidence="4 5">
    <name type="scientific">Parachitinimonas caeni</name>
    <dbReference type="NCBI Taxonomy" id="3031301"/>
    <lineage>
        <taxon>Bacteria</taxon>
        <taxon>Pseudomonadati</taxon>
        <taxon>Pseudomonadota</taxon>
        <taxon>Betaproteobacteria</taxon>
        <taxon>Neisseriales</taxon>
        <taxon>Chitinibacteraceae</taxon>
        <taxon>Parachitinimonas</taxon>
    </lineage>
</organism>
<dbReference type="Pfam" id="PF07514">
    <property type="entry name" value="TraI_2"/>
    <property type="match status" value="1"/>
</dbReference>
<gene>
    <name evidence="4" type="primary">mobH</name>
    <name evidence="4" type="ORF">PZA18_19620</name>
</gene>
<reference evidence="4" key="1">
    <citation type="submission" date="2023-03" db="EMBL/GenBank/DDBJ databases">
        <title>Chitinimonas shenzhenensis gen. nov., sp. nov., a novel member of family Burkholderiaceae isolated from activated sludge collected in Shen Zhen, China.</title>
        <authorList>
            <person name="Wang X."/>
        </authorList>
    </citation>
    <scope>NUCLEOTIDE SEQUENCE</scope>
    <source>
        <strain evidence="4">DQS-5</strain>
    </source>
</reference>
<feature type="region of interest" description="Disordered" evidence="1">
    <location>
        <begin position="411"/>
        <end position="466"/>
    </location>
</feature>
<feature type="domain" description="Uncharacterised" evidence="2">
    <location>
        <begin position="39"/>
        <end position="358"/>
    </location>
</feature>
<feature type="domain" description="Putative conjugal transfer nickase/helicase TraI C-terminal" evidence="3">
    <location>
        <begin position="552"/>
        <end position="674"/>
    </location>
</feature>
<dbReference type="Pfam" id="PF07515">
    <property type="entry name" value="TraI_2_C"/>
    <property type="match status" value="1"/>
</dbReference>
<dbReference type="InterPro" id="IPR036390">
    <property type="entry name" value="WH_DNA-bd_sf"/>
</dbReference>
<feature type="compositionally biased region" description="Acidic residues" evidence="1">
    <location>
        <begin position="443"/>
        <end position="461"/>
    </location>
</feature>
<dbReference type="SUPFAM" id="SSF109604">
    <property type="entry name" value="HD-domain/PDEase-like"/>
    <property type="match status" value="1"/>
</dbReference>
<dbReference type="Gene3D" id="1.10.3210.40">
    <property type="match status" value="1"/>
</dbReference>
<name>A0ABT7E1R4_9NEIS</name>
<proteinExistence type="predicted"/>
<evidence type="ECO:0000313" key="5">
    <source>
        <dbReference type="Proteomes" id="UP001172778"/>
    </source>
</evidence>
<dbReference type="Proteomes" id="UP001172778">
    <property type="component" value="Unassembled WGS sequence"/>
</dbReference>
<evidence type="ECO:0000259" key="2">
    <source>
        <dbReference type="Pfam" id="PF07514"/>
    </source>
</evidence>